<evidence type="ECO:0000313" key="3">
    <source>
        <dbReference type="EMBL" id="TMI80058.1"/>
    </source>
</evidence>
<dbReference type="PANTHER" id="PTHR40278">
    <property type="entry name" value="DNA UTILIZATION PROTEIN HOFN"/>
    <property type="match status" value="1"/>
</dbReference>
<feature type="compositionally biased region" description="Pro residues" evidence="1">
    <location>
        <begin position="190"/>
        <end position="199"/>
    </location>
</feature>
<dbReference type="PANTHER" id="PTHR40278:SF1">
    <property type="entry name" value="DNA UTILIZATION PROTEIN HOFN"/>
    <property type="match status" value="1"/>
</dbReference>
<feature type="region of interest" description="Disordered" evidence="1">
    <location>
        <begin position="178"/>
        <end position="212"/>
    </location>
</feature>
<dbReference type="Proteomes" id="UP000320048">
    <property type="component" value="Unassembled WGS sequence"/>
</dbReference>
<dbReference type="InterPro" id="IPR052534">
    <property type="entry name" value="Extracell_DNA_Util/SecSys_Comp"/>
</dbReference>
<evidence type="ECO:0000256" key="1">
    <source>
        <dbReference type="SAM" id="MobiDB-lite"/>
    </source>
</evidence>
<comment type="caution">
    <text evidence="3">The sequence shown here is derived from an EMBL/GenBank/DDBJ whole genome shotgun (WGS) entry which is preliminary data.</text>
</comment>
<evidence type="ECO:0000256" key="2">
    <source>
        <dbReference type="SAM" id="Phobius"/>
    </source>
</evidence>
<feature type="transmembrane region" description="Helical" evidence="2">
    <location>
        <begin position="21"/>
        <end position="42"/>
    </location>
</feature>
<name>A0A537J922_9BACT</name>
<dbReference type="AlphaFoldDB" id="A0A537J922"/>
<evidence type="ECO:0008006" key="5">
    <source>
        <dbReference type="Google" id="ProtNLM"/>
    </source>
</evidence>
<dbReference type="EMBL" id="VBAO01000244">
    <property type="protein sequence ID" value="TMI80058.1"/>
    <property type="molecule type" value="Genomic_DNA"/>
</dbReference>
<dbReference type="InterPro" id="IPR007813">
    <property type="entry name" value="PilN"/>
</dbReference>
<keyword evidence="2" id="KW-0812">Transmembrane</keyword>
<gene>
    <name evidence="3" type="ORF">E6H04_09315</name>
</gene>
<dbReference type="Pfam" id="PF05137">
    <property type="entry name" value="PilN"/>
    <property type="match status" value="1"/>
</dbReference>
<accession>A0A537J922</accession>
<keyword evidence="2" id="KW-0472">Membrane</keyword>
<organism evidence="3 4">
    <name type="scientific">Candidatus Segetimicrobium genomatis</name>
    <dbReference type="NCBI Taxonomy" id="2569760"/>
    <lineage>
        <taxon>Bacteria</taxon>
        <taxon>Bacillati</taxon>
        <taxon>Candidatus Sysuimicrobiota</taxon>
        <taxon>Candidatus Sysuimicrobiia</taxon>
        <taxon>Candidatus Sysuimicrobiales</taxon>
        <taxon>Candidatus Segetimicrobiaceae</taxon>
        <taxon>Candidatus Segetimicrobium</taxon>
    </lineage>
</organism>
<evidence type="ECO:0000313" key="4">
    <source>
        <dbReference type="Proteomes" id="UP000320048"/>
    </source>
</evidence>
<protein>
    <recommendedName>
        <fullName evidence="5">PilN domain-containing protein</fullName>
    </recommendedName>
</protein>
<sequence>MITINLLAPGKRRPTRLAPTGILPILGIGAVIFVLVMFSIYLSDRAASTRAQLNAVNKQLEALGPVTQQVQKLEQTIATLKARQGQLSELLAMQLPASVSLDALKTVIPRDVWVTSVATQEGRNVVFDGYTFTYKSVAQFMVALRESERFRNIDLTTTQKDHIGLREVVKFTITGELAAGPPKTGVTPQGPAPSRPGPPSQGHAPLGTGDTQ</sequence>
<proteinExistence type="predicted"/>
<reference evidence="3 4" key="1">
    <citation type="journal article" date="2019" name="Nat. Microbiol.">
        <title>Mediterranean grassland soil C-N compound turnover is dependent on rainfall and depth, and is mediated by genomically divergent microorganisms.</title>
        <authorList>
            <person name="Diamond S."/>
            <person name="Andeer P.F."/>
            <person name="Li Z."/>
            <person name="Crits-Christoph A."/>
            <person name="Burstein D."/>
            <person name="Anantharaman K."/>
            <person name="Lane K.R."/>
            <person name="Thomas B.C."/>
            <person name="Pan C."/>
            <person name="Northen T.R."/>
            <person name="Banfield J.F."/>
        </authorList>
    </citation>
    <scope>NUCLEOTIDE SEQUENCE [LARGE SCALE GENOMIC DNA]</scope>
    <source>
        <strain evidence="3">NP_7</strain>
    </source>
</reference>
<keyword evidence="2" id="KW-1133">Transmembrane helix</keyword>